<sequence>MSETQRMESAKSNLAEQLLEEPLTDEQVFEFLGANPDFFVRYPHVLPQLRIPHQQKGSVSLVERQAEQMRERVRILQSQIADLIDIAKQNERIYRIYADLNLRLYSCRCIQDVQDALNDILLSQLDLTEVSIRLFGFDNDLPETSKRHFLKKRFNDNIFYLGRLNHAETNMLFNKPGVQSVAMMLIGERGEMGLLAVGSEAPHHFHPGMDTLLFTQLQKFLTLIIPQLAEY</sequence>
<protein>
    <submittedName>
        <fullName evidence="2">DUF484 family protein</fullName>
    </submittedName>
</protein>
<accession>A0ABW1XEJ9</accession>
<dbReference type="RefSeq" id="WP_131259468.1">
    <property type="nucleotide sequence ID" value="NZ_JBHSUS010000001.1"/>
</dbReference>
<evidence type="ECO:0000256" key="1">
    <source>
        <dbReference type="SAM" id="Coils"/>
    </source>
</evidence>
<comment type="caution">
    <text evidence="2">The sequence shown here is derived from an EMBL/GenBank/DDBJ whole genome shotgun (WGS) entry which is preliminary data.</text>
</comment>
<dbReference type="Pfam" id="PF04340">
    <property type="entry name" value="DUF484"/>
    <property type="match status" value="1"/>
</dbReference>
<evidence type="ECO:0000313" key="3">
    <source>
        <dbReference type="Proteomes" id="UP001596364"/>
    </source>
</evidence>
<dbReference type="Proteomes" id="UP001596364">
    <property type="component" value="Unassembled WGS sequence"/>
</dbReference>
<organism evidence="2 3">
    <name type="scientific">Pseudobowmanella zhangzhouensis</name>
    <dbReference type="NCBI Taxonomy" id="1537679"/>
    <lineage>
        <taxon>Bacteria</taxon>
        <taxon>Pseudomonadati</taxon>
        <taxon>Pseudomonadota</taxon>
        <taxon>Gammaproteobacteria</taxon>
        <taxon>Alteromonadales</taxon>
        <taxon>Alteromonadaceae</taxon>
    </lineage>
</organism>
<dbReference type="Gene3D" id="3.30.450.40">
    <property type="match status" value="1"/>
</dbReference>
<dbReference type="PANTHER" id="PTHR38765">
    <property type="entry name" value="DUF484 DOMAIN-CONTAINING PROTEIN"/>
    <property type="match status" value="1"/>
</dbReference>
<reference evidence="3" key="1">
    <citation type="journal article" date="2019" name="Int. J. Syst. Evol. Microbiol.">
        <title>The Global Catalogue of Microorganisms (GCM) 10K type strain sequencing project: providing services to taxonomists for standard genome sequencing and annotation.</title>
        <authorList>
            <consortium name="The Broad Institute Genomics Platform"/>
            <consortium name="The Broad Institute Genome Sequencing Center for Infectious Disease"/>
            <person name="Wu L."/>
            <person name="Ma J."/>
        </authorList>
    </citation>
    <scope>NUCLEOTIDE SEQUENCE [LARGE SCALE GENOMIC DNA]</scope>
    <source>
        <strain evidence="3">CGMCC 1.16031</strain>
    </source>
</reference>
<gene>
    <name evidence="2" type="ORF">ACFP85_00530</name>
</gene>
<name>A0ABW1XEJ9_9ALTE</name>
<dbReference type="InterPro" id="IPR007435">
    <property type="entry name" value="DUF484"/>
</dbReference>
<dbReference type="InterPro" id="IPR029016">
    <property type="entry name" value="GAF-like_dom_sf"/>
</dbReference>
<keyword evidence="1" id="KW-0175">Coiled coil</keyword>
<feature type="coiled-coil region" evidence="1">
    <location>
        <begin position="59"/>
        <end position="86"/>
    </location>
</feature>
<keyword evidence="3" id="KW-1185">Reference proteome</keyword>
<dbReference type="PANTHER" id="PTHR38765:SF1">
    <property type="entry name" value="DUF484 DOMAIN-CONTAINING PROTEIN"/>
    <property type="match status" value="1"/>
</dbReference>
<dbReference type="EMBL" id="JBHSUS010000001">
    <property type="protein sequence ID" value="MFC6438646.1"/>
    <property type="molecule type" value="Genomic_DNA"/>
</dbReference>
<evidence type="ECO:0000313" key="2">
    <source>
        <dbReference type="EMBL" id="MFC6438646.1"/>
    </source>
</evidence>
<proteinExistence type="predicted"/>